<evidence type="ECO:0000313" key="9">
    <source>
        <dbReference type="Proteomes" id="UP000232721"/>
    </source>
</evidence>
<reference evidence="8 9" key="1">
    <citation type="submission" date="2017-02" db="EMBL/GenBank/DDBJ databases">
        <title>Trade-off between light-utilization and light-protection in marine flavobacteria.</title>
        <authorList>
            <person name="Kumagai Y."/>
            <person name="Yoshizawa S."/>
            <person name="Kogure K."/>
            <person name="Iwasaki W."/>
        </authorList>
    </citation>
    <scope>NUCLEOTIDE SEQUENCE [LARGE SCALE GENOMIC DNA]</scope>
    <source>
        <strain evidence="8 9">KCTC 23670</strain>
    </source>
</reference>
<comment type="similarity">
    <text evidence="1">Belongs to the 'phage' integrase family.</text>
</comment>
<dbReference type="Pfam" id="PF13102">
    <property type="entry name" value="Phage_int_SAM_5"/>
    <property type="match status" value="1"/>
</dbReference>
<dbReference type="InterPro" id="IPR044068">
    <property type="entry name" value="CB"/>
</dbReference>
<dbReference type="InterPro" id="IPR025269">
    <property type="entry name" value="SAM-like_dom"/>
</dbReference>
<dbReference type="InterPro" id="IPR010998">
    <property type="entry name" value="Integrase_recombinase_N"/>
</dbReference>
<dbReference type="InterPro" id="IPR011010">
    <property type="entry name" value="DNA_brk_join_enz"/>
</dbReference>
<keyword evidence="9" id="KW-1185">Reference proteome</keyword>
<feature type="domain" description="Core-binding (CB)" evidence="7">
    <location>
        <begin position="101"/>
        <end position="185"/>
    </location>
</feature>
<accession>A0ABM6Q3P2</accession>
<dbReference type="SUPFAM" id="SSF56349">
    <property type="entry name" value="DNA breaking-rejoining enzymes"/>
    <property type="match status" value="1"/>
</dbReference>
<dbReference type="Pfam" id="PF00589">
    <property type="entry name" value="Phage_integrase"/>
    <property type="match status" value="1"/>
</dbReference>
<keyword evidence="3 5" id="KW-0238">DNA-binding</keyword>
<evidence type="ECO:0000259" key="7">
    <source>
        <dbReference type="PROSITE" id="PS51900"/>
    </source>
</evidence>
<dbReference type="PANTHER" id="PTHR30349">
    <property type="entry name" value="PHAGE INTEGRASE-RELATED"/>
    <property type="match status" value="1"/>
</dbReference>
<dbReference type="PANTHER" id="PTHR30349:SF64">
    <property type="entry name" value="PROPHAGE INTEGRASE INTD-RELATED"/>
    <property type="match status" value="1"/>
</dbReference>
<proteinExistence type="inferred from homology"/>
<sequence length="400" mass="47041">MSSIKAVLRKKANSQKLYPIALRIIKDRKATFIYIGQYIKQIDWDNKNCAVKKSHPDFLYINQLILNKKSEVNKKLIDAEMETNYQSVTAIKSKVLNKKNEDFFLVSNYYLNQLKNRKQFHQVDIEKQRLQVFKNFIKKDTFNLGDFDVRLMKEFENHLSTKRNLSKRTIANYMITIRTILNIAISDFSIKNVSYPFGRGKYQIRFPESVKIGLTIEEIKILENIKDLTQAQQYALNAWLLSFYFAGIRVSDVLLLKWTDFLDNRLHYRMGKNKKLVSLKIPNKVIGILSQLEKNEETVYLFKELEGVDLDDDRYLKTRIKTATRNFNRRLKMVADKAGIDKKLTMHIARHSFGNISGDKITIQMLQKLYRHSSITTTILYQSNFMQQDIDDALDKVVEF</sequence>
<dbReference type="Proteomes" id="UP000232721">
    <property type="component" value="Chromosome"/>
</dbReference>
<gene>
    <name evidence="8" type="ORF">BTO15_18230</name>
</gene>
<keyword evidence="2" id="KW-0229">DNA integration</keyword>
<keyword evidence="4" id="KW-0233">DNA recombination</keyword>
<evidence type="ECO:0000313" key="8">
    <source>
        <dbReference type="EMBL" id="AUC23912.1"/>
    </source>
</evidence>
<dbReference type="InterPro" id="IPR035386">
    <property type="entry name" value="Arm-DNA-bind_5"/>
</dbReference>
<dbReference type="PROSITE" id="PS51898">
    <property type="entry name" value="TYR_RECOMBINASE"/>
    <property type="match status" value="1"/>
</dbReference>
<evidence type="ECO:0000259" key="6">
    <source>
        <dbReference type="PROSITE" id="PS51898"/>
    </source>
</evidence>
<dbReference type="InterPro" id="IPR002104">
    <property type="entry name" value="Integrase_catalytic"/>
</dbReference>
<dbReference type="RefSeq" id="WP_208889884.1">
    <property type="nucleotide sequence ID" value="NZ_CP019336.1"/>
</dbReference>
<evidence type="ECO:0000256" key="1">
    <source>
        <dbReference type="ARBA" id="ARBA00008857"/>
    </source>
</evidence>
<dbReference type="EMBL" id="CP019336">
    <property type="protein sequence ID" value="AUC23912.1"/>
    <property type="molecule type" value="Genomic_DNA"/>
</dbReference>
<dbReference type="Gene3D" id="1.10.443.10">
    <property type="entry name" value="Intergrase catalytic core"/>
    <property type="match status" value="1"/>
</dbReference>
<evidence type="ECO:0000256" key="4">
    <source>
        <dbReference type="ARBA" id="ARBA00023172"/>
    </source>
</evidence>
<evidence type="ECO:0000256" key="2">
    <source>
        <dbReference type="ARBA" id="ARBA00022908"/>
    </source>
</evidence>
<name>A0ABM6Q3P2_9FLAO</name>
<evidence type="ECO:0000256" key="5">
    <source>
        <dbReference type="PROSITE-ProRule" id="PRU01248"/>
    </source>
</evidence>
<evidence type="ECO:0000256" key="3">
    <source>
        <dbReference type="ARBA" id="ARBA00023125"/>
    </source>
</evidence>
<feature type="domain" description="Tyr recombinase" evidence="6">
    <location>
        <begin position="209"/>
        <end position="395"/>
    </location>
</feature>
<dbReference type="InterPro" id="IPR013762">
    <property type="entry name" value="Integrase-like_cat_sf"/>
</dbReference>
<dbReference type="InterPro" id="IPR050090">
    <property type="entry name" value="Tyrosine_recombinase_XerCD"/>
</dbReference>
<dbReference type="Pfam" id="PF17293">
    <property type="entry name" value="Arm-DNA-bind_5"/>
    <property type="match status" value="1"/>
</dbReference>
<dbReference type="Gene3D" id="1.10.150.130">
    <property type="match status" value="1"/>
</dbReference>
<dbReference type="PROSITE" id="PS51900">
    <property type="entry name" value="CB"/>
    <property type="match status" value="1"/>
</dbReference>
<organism evidence="8 9">
    <name type="scientific">Polaribacter sejongensis</name>
    <dbReference type="NCBI Taxonomy" id="985043"/>
    <lineage>
        <taxon>Bacteria</taxon>
        <taxon>Pseudomonadati</taxon>
        <taxon>Bacteroidota</taxon>
        <taxon>Flavobacteriia</taxon>
        <taxon>Flavobacteriales</taxon>
        <taxon>Flavobacteriaceae</taxon>
    </lineage>
</organism>
<protein>
    <submittedName>
        <fullName evidence="8">Recombinase</fullName>
    </submittedName>
</protein>